<dbReference type="Proteomes" id="UP000886523">
    <property type="component" value="Unassembled WGS sequence"/>
</dbReference>
<sequence length="202" mass="22844">MASPSKRTHNLFELKAVYGSVPAQTSFPIVDWCEYIDSACLDPHRIVAIFRRKESIGIRHEYILLKACRDIDGAELWLRLDWAGLFSWRSIPTLSAPIYDLVTIAALDRPLSSGAPSNLSAHFEFDHGPTLYDLSRLLFIITGQVTLYKLHKPLRLRAQPLHIANLSRRIKRLTVYPGPSAMRPPDHGEPQHTVDLMPLGDL</sequence>
<proteinExistence type="predicted"/>
<comment type="caution">
    <text evidence="1">The sequence shown here is derived from an EMBL/GenBank/DDBJ whole genome shotgun (WGS) entry which is preliminary data.</text>
</comment>
<dbReference type="AlphaFoldDB" id="A0A9P6AXU0"/>
<reference evidence="1" key="1">
    <citation type="journal article" date="2020" name="Nat. Commun.">
        <title>Large-scale genome sequencing of mycorrhizal fungi provides insights into the early evolution of symbiotic traits.</title>
        <authorList>
            <person name="Miyauchi S."/>
            <person name="Kiss E."/>
            <person name="Kuo A."/>
            <person name="Drula E."/>
            <person name="Kohler A."/>
            <person name="Sanchez-Garcia M."/>
            <person name="Morin E."/>
            <person name="Andreopoulos B."/>
            <person name="Barry K.W."/>
            <person name="Bonito G."/>
            <person name="Buee M."/>
            <person name="Carver A."/>
            <person name="Chen C."/>
            <person name="Cichocki N."/>
            <person name="Clum A."/>
            <person name="Culley D."/>
            <person name="Crous P.W."/>
            <person name="Fauchery L."/>
            <person name="Girlanda M."/>
            <person name="Hayes R.D."/>
            <person name="Keri Z."/>
            <person name="LaButti K."/>
            <person name="Lipzen A."/>
            <person name="Lombard V."/>
            <person name="Magnuson J."/>
            <person name="Maillard F."/>
            <person name="Murat C."/>
            <person name="Nolan M."/>
            <person name="Ohm R.A."/>
            <person name="Pangilinan J."/>
            <person name="Pereira M.F."/>
            <person name="Perotto S."/>
            <person name="Peter M."/>
            <person name="Pfister S."/>
            <person name="Riley R."/>
            <person name="Sitrit Y."/>
            <person name="Stielow J.B."/>
            <person name="Szollosi G."/>
            <person name="Zifcakova L."/>
            <person name="Stursova M."/>
            <person name="Spatafora J.W."/>
            <person name="Tedersoo L."/>
            <person name="Vaario L.M."/>
            <person name="Yamada A."/>
            <person name="Yan M."/>
            <person name="Wang P."/>
            <person name="Xu J."/>
            <person name="Bruns T."/>
            <person name="Baldrian P."/>
            <person name="Vilgalys R."/>
            <person name="Dunand C."/>
            <person name="Henrissat B."/>
            <person name="Grigoriev I.V."/>
            <person name="Hibbett D."/>
            <person name="Nagy L.G."/>
            <person name="Martin F.M."/>
        </authorList>
    </citation>
    <scope>NUCLEOTIDE SEQUENCE</scope>
    <source>
        <strain evidence="1">UP504</strain>
    </source>
</reference>
<gene>
    <name evidence="1" type="ORF">BS47DRAFT_1392886</name>
</gene>
<name>A0A9P6AXU0_9AGAM</name>
<protein>
    <submittedName>
        <fullName evidence="1">Uncharacterized protein</fullName>
    </submittedName>
</protein>
<accession>A0A9P6AXU0</accession>
<keyword evidence="2" id="KW-1185">Reference proteome</keyword>
<dbReference type="EMBL" id="MU128966">
    <property type="protein sequence ID" value="KAF9513994.1"/>
    <property type="molecule type" value="Genomic_DNA"/>
</dbReference>
<organism evidence="1 2">
    <name type="scientific">Hydnum rufescens UP504</name>
    <dbReference type="NCBI Taxonomy" id="1448309"/>
    <lineage>
        <taxon>Eukaryota</taxon>
        <taxon>Fungi</taxon>
        <taxon>Dikarya</taxon>
        <taxon>Basidiomycota</taxon>
        <taxon>Agaricomycotina</taxon>
        <taxon>Agaricomycetes</taxon>
        <taxon>Cantharellales</taxon>
        <taxon>Hydnaceae</taxon>
        <taxon>Hydnum</taxon>
    </lineage>
</organism>
<evidence type="ECO:0000313" key="1">
    <source>
        <dbReference type="EMBL" id="KAF9513994.1"/>
    </source>
</evidence>
<evidence type="ECO:0000313" key="2">
    <source>
        <dbReference type="Proteomes" id="UP000886523"/>
    </source>
</evidence>